<evidence type="ECO:0000313" key="2">
    <source>
        <dbReference type="EMBL" id="SFK70303.1"/>
    </source>
</evidence>
<feature type="signal peptide" evidence="1">
    <location>
        <begin position="1"/>
        <end position="19"/>
    </location>
</feature>
<dbReference type="RefSeq" id="WP_143092297.1">
    <property type="nucleotide sequence ID" value="NZ_FOSH01000020.1"/>
</dbReference>
<evidence type="ECO:0000313" key="3">
    <source>
        <dbReference type="Proteomes" id="UP000198924"/>
    </source>
</evidence>
<sequence>MKTILVLSILFLSMMPSLAASGEIVVVANKNNPLAALNKQQIIDIFMGRTKFYSSGDRIVLLDQEITSSARKSFYQNLVNKTLNEINSYRARLLFSGRFALPKEVSDDEMIKRLEKDPNAIGYIDADKINDSLKVLGYVD</sequence>
<dbReference type="Proteomes" id="UP000198924">
    <property type="component" value="Unassembled WGS sequence"/>
</dbReference>
<dbReference type="EMBL" id="FOSH01000020">
    <property type="protein sequence ID" value="SFK70303.1"/>
    <property type="molecule type" value="Genomic_DNA"/>
</dbReference>
<dbReference type="STRING" id="45496.SAMN04488079_12025"/>
<organism evidence="2 3">
    <name type="scientific">Methylophaga sulfidovorans</name>
    <dbReference type="NCBI Taxonomy" id="45496"/>
    <lineage>
        <taxon>Bacteria</taxon>
        <taxon>Pseudomonadati</taxon>
        <taxon>Pseudomonadota</taxon>
        <taxon>Gammaproteobacteria</taxon>
        <taxon>Thiotrichales</taxon>
        <taxon>Piscirickettsiaceae</taxon>
        <taxon>Methylophaga</taxon>
    </lineage>
</organism>
<dbReference type="OrthoDB" id="5368544at2"/>
<dbReference type="AlphaFoldDB" id="A0A1I4BP66"/>
<dbReference type="SUPFAM" id="SSF53850">
    <property type="entry name" value="Periplasmic binding protein-like II"/>
    <property type="match status" value="1"/>
</dbReference>
<name>A0A1I4BP66_9GAMM</name>
<feature type="chain" id="PRO_5011779202" evidence="1">
    <location>
        <begin position="20"/>
        <end position="140"/>
    </location>
</feature>
<reference evidence="3" key="1">
    <citation type="submission" date="2016-10" db="EMBL/GenBank/DDBJ databases">
        <authorList>
            <person name="Varghese N."/>
            <person name="Submissions S."/>
        </authorList>
    </citation>
    <scope>NUCLEOTIDE SEQUENCE [LARGE SCALE GENOMIC DNA]</scope>
    <source>
        <strain evidence="3">DSM 11578</strain>
    </source>
</reference>
<evidence type="ECO:0000256" key="1">
    <source>
        <dbReference type="SAM" id="SignalP"/>
    </source>
</evidence>
<gene>
    <name evidence="2" type="ORF">SAMN04488079_12025</name>
</gene>
<protein>
    <submittedName>
        <fullName evidence="2">Phosphate transport system substrate-binding protein</fullName>
    </submittedName>
</protein>
<dbReference type="Gene3D" id="3.40.190.10">
    <property type="entry name" value="Periplasmic binding protein-like II"/>
    <property type="match status" value="1"/>
</dbReference>
<keyword evidence="1" id="KW-0732">Signal</keyword>
<proteinExistence type="predicted"/>
<keyword evidence="3" id="KW-1185">Reference proteome</keyword>
<accession>A0A1I4BP66</accession>